<keyword evidence="1" id="KW-0614">Plasmid</keyword>
<dbReference type="EMBL" id="PKQI01000006">
    <property type="protein sequence ID" value="NNV23883.1"/>
    <property type="molecule type" value="Genomic_DNA"/>
</dbReference>
<comment type="caution">
    <text evidence="1">The sequence shown here is derived from an EMBL/GenBank/DDBJ whole genome shotgun (WGS) entry which is preliminary data.</text>
</comment>
<proteinExistence type="predicted"/>
<geneLocation type="plasmid" evidence="1">
    <name>p1</name>
</geneLocation>
<sequence>MIAKAIVTRMGRDGFAGSVSKANRARSRQRFVLNYILLGLNSLKDGNETMSEEQKIRGPRKLGDYPDRDIHCQEALEDAFIALTDRGVDAGWVQIEVLQALHELAKTT</sequence>
<name>A0A7Y3TAH8_9HYPH</name>
<reference evidence="1 2" key="1">
    <citation type="submission" date="2018-11" db="EMBL/GenBank/DDBJ databases">
        <title>Genome sequencing and analysis.</title>
        <authorList>
            <person name="Huang Y.-T."/>
        </authorList>
    </citation>
    <scope>NUCLEOTIDE SEQUENCE [LARGE SCALE GENOMIC DNA]</scope>
    <source>
        <strain evidence="1 2">SHIN</strain>
        <plasmid evidence="1">p1</plasmid>
    </source>
</reference>
<gene>
    <name evidence="1" type="ORF">EHE22_26375</name>
</gene>
<accession>A0A7Y3TAH8</accession>
<dbReference type="RefSeq" id="WP_171380673.1">
    <property type="nucleotide sequence ID" value="NZ_PKQI01000006.1"/>
</dbReference>
<organism evidence="1 2">
    <name type="scientific">Brucella pseudogrignonensis</name>
    <dbReference type="NCBI Taxonomy" id="419475"/>
    <lineage>
        <taxon>Bacteria</taxon>
        <taxon>Pseudomonadati</taxon>
        <taxon>Pseudomonadota</taxon>
        <taxon>Alphaproteobacteria</taxon>
        <taxon>Hyphomicrobiales</taxon>
        <taxon>Brucellaceae</taxon>
        <taxon>Brucella/Ochrobactrum group</taxon>
        <taxon>Brucella</taxon>
    </lineage>
</organism>
<evidence type="ECO:0000313" key="1">
    <source>
        <dbReference type="EMBL" id="NNV23883.1"/>
    </source>
</evidence>
<protein>
    <submittedName>
        <fullName evidence="1">Uncharacterized protein</fullName>
    </submittedName>
</protein>
<dbReference type="Proteomes" id="UP000526233">
    <property type="component" value="Unassembled WGS sequence"/>
</dbReference>
<evidence type="ECO:0000313" key="2">
    <source>
        <dbReference type="Proteomes" id="UP000526233"/>
    </source>
</evidence>
<dbReference type="AlphaFoldDB" id="A0A7Y3TAH8"/>